<dbReference type="CDD" id="cd08389">
    <property type="entry name" value="C2A_Synaptotagmin-14_16"/>
    <property type="match status" value="1"/>
</dbReference>
<dbReference type="GeneID" id="117639858"/>
<evidence type="ECO:0000256" key="1">
    <source>
        <dbReference type="SAM" id="MobiDB-lite"/>
    </source>
</evidence>
<keyword evidence="2" id="KW-1133">Transmembrane helix</keyword>
<feature type="compositionally biased region" description="Low complexity" evidence="1">
    <location>
        <begin position="93"/>
        <end position="105"/>
    </location>
</feature>
<protein>
    <submittedName>
        <fullName evidence="5">Synaptotagmin-16</fullName>
    </submittedName>
</protein>
<dbReference type="SMART" id="SM00239">
    <property type="entry name" value="C2"/>
    <property type="match status" value="2"/>
</dbReference>
<dbReference type="InterPro" id="IPR043541">
    <property type="entry name" value="SYT14/14L/16"/>
</dbReference>
<dbReference type="RefSeq" id="XP_034231692.1">
    <property type="nucleotide sequence ID" value="XM_034375801.1"/>
</dbReference>
<proteinExistence type="predicted"/>
<dbReference type="PROSITE" id="PS50004">
    <property type="entry name" value="C2"/>
    <property type="match status" value="2"/>
</dbReference>
<dbReference type="InterPro" id="IPR035892">
    <property type="entry name" value="C2_domain_sf"/>
</dbReference>
<dbReference type="AlphaFoldDB" id="A0A6P8YD32"/>
<feature type="domain" description="C2" evidence="3">
    <location>
        <begin position="394"/>
        <end position="551"/>
    </location>
</feature>
<dbReference type="Proteomes" id="UP000515158">
    <property type="component" value="Unplaced"/>
</dbReference>
<keyword evidence="4" id="KW-1185">Reference proteome</keyword>
<evidence type="ECO:0000256" key="2">
    <source>
        <dbReference type="SAM" id="Phobius"/>
    </source>
</evidence>
<accession>A0A6P8YD32</accession>
<organism evidence="5">
    <name type="scientific">Thrips palmi</name>
    <name type="common">Melon thrips</name>
    <dbReference type="NCBI Taxonomy" id="161013"/>
    <lineage>
        <taxon>Eukaryota</taxon>
        <taxon>Metazoa</taxon>
        <taxon>Ecdysozoa</taxon>
        <taxon>Arthropoda</taxon>
        <taxon>Hexapoda</taxon>
        <taxon>Insecta</taxon>
        <taxon>Pterygota</taxon>
        <taxon>Neoptera</taxon>
        <taxon>Paraneoptera</taxon>
        <taxon>Thysanoptera</taxon>
        <taxon>Terebrantia</taxon>
        <taxon>Thripoidea</taxon>
        <taxon>Thripidae</taxon>
        <taxon>Thrips</taxon>
    </lineage>
</organism>
<feature type="region of interest" description="Disordered" evidence="1">
    <location>
        <begin position="86"/>
        <end position="145"/>
    </location>
</feature>
<evidence type="ECO:0000313" key="5">
    <source>
        <dbReference type="RefSeq" id="XP_034231692.1"/>
    </source>
</evidence>
<feature type="transmembrane region" description="Helical" evidence="2">
    <location>
        <begin position="12"/>
        <end position="30"/>
    </location>
</feature>
<dbReference type="GO" id="GO:0005543">
    <property type="term" value="F:phospholipid binding"/>
    <property type="evidence" value="ECO:0007669"/>
    <property type="project" value="TreeGrafter"/>
</dbReference>
<dbReference type="InParanoid" id="A0A6P8YD32"/>
<dbReference type="PANTHER" id="PTHR46129">
    <property type="entry name" value="SYNAPTOTAGMIN 14, ISOFORM D"/>
    <property type="match status" value="1"/>
</dbReference>
<evidence type="ECO:0000259" key="3">
    <source>
        <dbReference type="PROSITE" id="PS50004"/>
    </source>
</evidence>
<dbReference type="Pfam" id="PF00168">
    <property type="entry name" value="C2"/>
    <property type="match status" value="2"/>
</dbReference>
<feature type="domain" description="C2" evidence="3">
    <location>
        <begin position="235"/>
        <end position="354"/>
    </location>
</feature>
<keyword evidence="2" id="KW-0472">Membrane</keyword>
<gene>
    <name evidence="5" type="primary">LOC117639858</name>
</gene>
<dbReference type="InterPro" id="IPR000008">
    <property type="entry name" value="C2_dom"/>
</dbReference>
<dbReference type="Gene3D" id="2.60.40.150">
    <property type="entry name" value="C2 domain"/>
    <property type="match status" value="2"/>
</dbReference>
<dbReference type="SUPFAM" id="SSF49562">
    <property type="entry name" value="C2 domain (Calcium/lipid-binding domain, CaLB)"/>
    <property type="match status" value="2"/>
</dbReference>
<dbReference type="OrthoDB" id="5978493at2759"/>
<dbReference type="FunFam" id="2.60.40.150:FF:000231">
    <property type="entry name" value="Predicted protein"/>
    <property type="match status" value="1"/>
</dbReference>
<name>A0A6P8YD32_THRPL</name>
<dbReference type="CTD" id="255928"/>
<keyword evidence="2" id="KW-0812">Transmembrane</keyword>
<sequence>MPVETAYTNVPVVVGVAGVLAVIAAVILYLNKRWCLTGINSLNCCDDAWGIRLAPRPRKTDLAAHTAHTAHSAPAVHGDPMSMAERGLGPNPSCNASTTSASTTCSEEEKMLRHREGRGDKTGGQQREQPDGSHPSPVANFAGVANGNGAIWPGYPPRYAHRTMEPPLEVPEPRCPPCLKDQCDNQDCIVMMHQDDGGVSDIQSVESTGTTGAVVMGGRMSGRCGISAAAAPFCACGQLEVSFAYDAPMRNMTIHLMQARDIPARDRGGASHTQVRIVLLPTKKQRLKSKVRHGENPQFMESILFNRINPEDVNSMGVRFRLYGCGRMRRERFIGESIVSFSAINLESETNVWLNLEPRANMALKTSASDLLSLARSDSTGSSQSMQMQLQHGGVPELLVGLSYNGTTGRLSVELVKGSHFRNMTTASLAASLSRPAALSGLPGLSGRPIAPDTYVTLRLASSSGQEIGKARSSVRRGQPNPLFKETYVFQVPLFQLPDVTLLVSVYNKRSMKKKEAIGWFALGAKSSGEEEAKHWNDMCEVRGEQILRWHVLLDT</sequence>
<dbReference type="CDD" id="cd08408">
    <property type="entry name" value="C2B_Synaptotagmin-14_16"/>
    <property type="match status" value="1"/>
</dbReference>
<dbReference type="KEGG" id="tpal:117639858"/>
<reference evidence="5" key="1">
    <citation type="submission" date="2025-08" db="UniProtKB">
        <authorList>
            <consortium name="RefSeq"/>
        </authorList>
    </citation>
    <scope>IDENTIFICATION</scope>
    <source>
        <tissue evidence="5">Total insect</tissue>
    </source>
</reference>
<dbReference type="PANTHER" id="PTHR46129:SF2">
    <property type="entry name" value="SYNAPTOTAGMIN 14, ISOFORM D"/>
    <property type="match status" value="1"/>
</dbReference>
<evidence type="ECO:0000313" key="4">
    <source>
        <dbReference type="Proteomes" id="UP000515158"/>
    </source>
</evidence>